<dbReference type="Pfam" id="PF16344">
    <property type="entry name" value="FecR_C"/>
    <property type="match status" value="1"/>
</dbReference>
<reference evidence="3 4" key="1">
    <citation type="submission" date="2016-10" db="EMBL/GenBank/DDBJ databases">
        <authorList>
            <person name="de Groot N.N."/>
        </authorList>
    </citation>
    <scope>NUCLEOTIDE SEQUENCE [LARGE SCALE GENOMIC DNA]</scope>
    <source>
        <strain evidence="3 4">AR32</strain>
    </source>
</reference>
<protein>
    <recommendedName>
        <fullName evidence="2">Protein FecR C-terminal domain-containing protein</fullName>
    </recommendedName>
</protein>
<dbReference type="Proteomes" id="UP000236735">
    <property type="component" value="Unassembled WGS sequence"/>
</dbReference>
<feature type="transmembrane region" description="Helical" evidence="1">
    <location>
        <begin position="42"/>
        <end position="60"/>
    </location>
</feature>
<organism evidence="3 4">
    <name type="scientific">Xylanibacter ruminicola</name>
    <name type="common">Prevotella ruminicola</name>
    <dbReference type="NCBI Taxonomy" id="839"/>
    <lineage>
        <taxon>Bacteria</taxon>
        <taxon>Pseudomonadati</taxon>
        <taxon>Bacteroidota</taxon>
        <taxon>Bacteroidia</taxon>
        <taxon>Bacteroidales</taxon>
        <taxon>Prevotellaceae</taxon>
        <taxon>Xylanibacter</taxon>
    </lineage>
</organism>
<evidence type="ECO:0000256" key="1">
    <source>
        <dbReference type="SAM" id="Phobius"/>
    </source>
</evidence>
<sequence length="148" mass="16680">MKEIKDKSLKFVLRHYQTGKFDTRQAIRNVSPVKVIPLWRKVAVAASFTLLLLVGAYAAYTTGVLPHPTDGAKVVQPSTITAPQPRHFHFDNTPLPEVLKVLGKHYHVKLTADDTSKHLTADFDSDNLEQTIEMIEHVLDVKITITRK</sequence>
<feature type="domain" description="Protein FecR C-terminal" evidence="2">
    <location>
        <begin position="88"/>
        <end position="146"/>
    </location>
</feature>
<evidence type="ECO:0000313" key="3">
    <source>
        <dbReference type="EMBL" id="SEG03085.1"/>
    </source>
</evidence>
<dbReference type="Gene3D" id="3.55.50.30">
    <property type="match status" value="1"/>
</dbReference>
<dbReference type="RefSeq" id="WP_181020827.1">
    <property type="nucleotide sequence ID" value="NZ_FNUV01000007.1"/>
</dbReference>
<dbReference type="AlphaFoldDB" id="A0A1H5WUV4"/>
<evidence type="ECO:0000259" key="2">
    <source>
        <dbReference type="Pfam" id="PF16344"/>
    </source>
</evidence>
<keyword evidence="1" id="KW-0472">Membrane</keyword>
<gene>
    <name evidence="3" type="ORF">SAMN05216354_2503</name>
</gene>
<evidence type="ECO:0000313" key="4">
    <source>
        <dbReference type="Proteomes" id="UP000236735"/>
    </source>
</evidence>
<keyword evidence="1" id="KW-0812">Transmembrane</keyword>
<proteinExistence type="predicted"/>
<keyword evidence="1" id="KW-1133">Transmembrane helix</keyword>
<dbReference type="EMBL" id="FNUV01000007">
    <property type="protein sequence ID" value="SEG03085.1"/>
    <property type="molecule type" value="Genomic_DNA"/>
</dbReference>
<name>A0A1H5WUV4_XYLRU</name>
<accession>A0A1H5WUV4</accession>
<dbReference type="InterPro" id="IPR032508">
    <property type="entry name" value="FecR_C"/>
</dbReference>